<comment type="caution">
    <text evidence="7">The sequence shown here is derived from an EMBL/GenBank/DDBJ whole genome shotgun (WGS) entry which is preliminary data.</text>
</comment>
<keyword evidence="4" id="KW-0798">TonB box</keyword>
<keyword evidence="7" id="KW-0675">Receptor</keyword>
<feature type="domain" description="TonB-dependent receptor-like beta-barrel" evidence="5">
    <location>
        <begin position="544"/>
        <end position="984"/>
    </location>
</feature>
<evidence type="ECO:0000313" key="7">
    <source>
        <dbReference type="EMBL" id="MFD2549216.1"/>
    </source>
</evidence>
<evidence type="ECO:0000256" key="1">
    <source>
        <dbReference type="ARBA" id="ARBA00004442"/>
    </source>
</evidence>
<dbReference type="RefSeq" id="WP_380905535.1">
    <property type="nucleotide sequence ID" value="NZ_JBHUEG010000012.1"/>
</dbReference>
<dbReference type="InterPro" id="IPR000531">
    <property type="entry name" value="Beta-barrel_TonB"/>
</dbReference>
<dbReference type="InterPro" id="IPR010104">
    <property type="entry name" value="TonB_rcpt_bac"/>
</dbReference>
<sequence length="1017" mass="114202">MKKNFKVSVSVVLLYGVVNLCFMPNVRATQTPSTLSNKRIAYSTHKASLGSALAKLEKKLGVPILYDNNLIAGKMVGAYTHNSRSAEQILQYLLQDQGLSYRIVQGSIVITTNPGKKNISIKNLEQRTSLTGYVKDANSGRILSHSTLINMETNFQTMADANGYFVMQGLKPGKIRIKVSYIGYQDQILEIQIPPSSNMPIQILLVSKDNNLDGITVNGIRRGEALALNNMKTSDNLRYVLSQEQIERFPDATVAEALQRVPGLAMDYSYGLPRNVIMRGLSQNMGSVTLNGTRLPSTQTSSREIDLNGILSSTVEAIEVNKTFTPDMDADATAGSVNIVSKSPKAGEEQFQVKIGGGYNQLLSKLNYDVSTVFGKRYNRWGYLADVNYSQSYRGEDRIQIDYDTYELDGKEQVLMSNLELEGSDLKRKNTGLQLEINFFPNNQTKLYARSSYNKYFELQTRGTKSYNIGTYVSPTQAEEISIGSAGTPRDYNRDIITFSLGGKTAFRGFEADVDATFARGRYDQPLYYDGYFQQGELSAQIDNNDPSAPQFNFTDGDPNDASKYTASSYNNRHQFAHDQDYQFSGNIKRSLSLGNGAILDLKAGGRFRYKEDAHTRNYYQYALKSGSLTMDMFTSNYSRTSYFGGKYNLSGAIANGYLMETYYQQNKDLFEPNDNYIRQNTDPDSYQGNETLGAAYVMGKLVLGKLESVLGVRYERTGFQYTGNVVSFNDQGQYESTTPVDTEASFAGFFPSLNLKYKLTEQTNIRGAITRTLSRPSYYDLVPWEEIEVRRKRMKKGNPQLDQSTSLNADLLFEHYLNPIGLLSGGVFYKRIDDYIYESISNQTGGKYDGYQITQTVNGAAADVYGFEIAWQQQLTFLPGILNGFGVYANYTYIKSSFEVPGIESVRKVSLPEMRPRVGNFALSYEKYGFSGRLALNFYETFISELADDQKDDLMEKGRAQLDFSASQKISKSFTVFMGLSNINNAQVRMDFGDGRPNDYKYYARWGNLGIKYTIE</sequence>
<dbReference type="PANTHER" id="PTHR40980:SF4">
    <property type="entry name" value="TONB-DEPENDENT RECEPTOR-LIKE BETA-BARREL DOMAIN-CONTAINING PROTEIN"/>
    <property type="match status" value="1"/>
</dbReference>
<dbReference type="Gene3D" id="2.60.40.1120">
    <property type="entry name" value="Carboxypeptidase-like, regulatory domain"/>
    <property type="match status" value="1"/>
</dbReference>
<proteinExistence type="inferred from homology"/>
<dbReference type="Proteomes" id="UP001597545">
    <property type="component" value="Unassembled WGS sequence"/>
</dbReference>
<dbReference type="SUPFAM" id="SSF56935">
    <property type="entry name" value="Porins"/>
    <property type="match status" value="1"/>
</dbReference>
<evidence type="ECO:0000313" key="8">
    <source>
        <dbReference type="Proteomes" id="UP001597545"/>
    </source>
</evidence>
<evidence type="ECO:0000256" key="3">
    <source>
        <dbReference type="ARBA" id="ARBA00023237"/>
    </source>
</evidence>
<dbReference type="Gene3D" id="2.40.170.20">
    <property type="entry name" value="TonB-dependent receptor, beta-barrel domain"/>
    <property type="match status" value="1"/>
</dbReference>
<dbReference type="Pfam" id="PF13715">
    <property type="entry name" value="CarbopepD_reg_2"/>
    <property type="match status" value="1"/>
</dbReference>
<keyword evidence="8" id="KW-1185">Reference proteome</keyword>
<dbReference type="InterPro" id="IPR012910">
    <property type="entry name" value="Plug_dom"/>
</dbReference>
<reference evidence="8" key="1">
    <citation type="journal article" date="2019" name="Int. J. Syst. Evol. Microbiol.">
        <title>The Global Catalogue of Microorganisms (GCM) 10K type strain sequencing project: providing services to taxonomists for standard genome sequencing and annotation.</title>
        <authorList>
            <consortium name="The Broad Institute Genomics Platform"/>
            <consortium name="The Broad Institute Genome Sequencing Center for Infectious Disease"/>
            <person name="Wu L."/>
            <person name="Ma J."/>
        </authorList>
    </citation>
    <scope>NUCLEOTIDE SEQUENCE [LARGE SCALE GENOMIC DNA]</scope>
    <source>
        <strain evidence="8">KCTC 42662</strain>
    </source>
</reference>
<evidence type="ECO:0000256" key="4">
    <source>
        <dbReference type="RuleBase" id="RU003357"/>
    </source>
</evidence>
<dbReference type="EMBL" id="JBHULR010000015">
    <property type="protein sequence ID" value="MFD2549216.1"/>
    <property type="molecule type" value="Genomic_DNA"/>
</dbReference>
<evidence type="ECO:0000259" key="6">
    <source>
        <dbReference type="Pfam" id="PF07715"/>
    </source>
</evidence>
<keyword evidence="3" id="KW-0998">Cell outer membrane</keyword>
<name>A0ABW5KNE4_9SPHI</name>
<dbReference type="NCBIfam" id="TIGR01782">
    <property type="entry name" value="TonB-Xanth-Caul"/>
    <property type="match status" value="1"/>
</dbReference>
<organism evidence="7 8">
    <name type="scientific">Sphingobacterium suaedae</name>
    <dbReference type="NCBI Taxonomy" id="1686402"/>
    <lineage>
        <taxon>Bacteria</taxon>
        <taxon>Pseudomonadati</taxon>
        <taxon>Bacteroidota</taxon>
        <taxon>Sphingobacteriia</taxon>
        <taxon>Sphingobacteriales</taxon>
        <taxon>Sphingobacteriaceae</taxon>
        <taxon>Sphingobacterium</taxon>
    </lineage>
</organism>
<dbReference type="Gene3D" id="3.55.50.30">
    <property type="match status" value="1"/>
</dbReference>
<evidence type="ECO:0000256" key="2">
    <source>
        <dbReference type="ARBA" id="ARBA00023136"/>
    </source>
</evidence>
<keyword evidence="2 4" id="KW-0472">Membrane</keyword>
<dbReference type="InterPro" id="IPR037066">
    <property type="entry name" value="Plug_dom_sf"/>
</dbReference>
<dbReference type="Gene3D" id="2.170.130.10">
    <property type="entry name" value="TonB-dependent receptor, plug domain"/>
    <property type="match status" value="1"/>
</dbReference>
<dbReference type="InterPro" id="IPR008969">
    <property type="entry name" value="CarboxyPept-like_regulatory"/>
</dbReference>
<gene>
    <name evidence="7" type="ORF">ACFSR5_16330</name>
</gene>
<dbReference type="Pfam" id="PF07715">
    <property type="entry name" value="Plug"/>
    <property type="match status" value="1"/>
</dbReference>
<comment type="subcellular location">
    <subcellularLocation>
        <location evidence="1 4">Cell outer membrane</location>
    </subcellularLocation>
</comment>
<accession>A0ABW5KNE4</accession>
<protein>
    <submittedName>
        <fullName evidence="7">TonB-dependent receptor</fullName>
    </submittedName>
</protein>
<dbReference type="PANTHER" id="PTHR40980">
    <property type="entry name" value="PLUG DOMAIN-CONTAINING PROTEIN"/>
    <property type="match status" value="1"/>
</dbReference>
<dbReference type="Pfam" id="PF00593">
    <property type="entry name" value="TonB_dep_Rec_b-barrel"/>
    <property type="match status" value="1"/>
</dbReference>
<comment type="similarity">
    <text evidence="4">Belongs to the TonB-dependent receptor family.</text>
</comment>
<dbReference type="InterPro" id="IPR036942">
    <property type="entry name" value="Beta-barrel_TonB_sf"/>
</dbReference>
<dbReference type="SUPFAM" id="SSF49464">
    <property type="entry name" value="Carboxypeptidase regulatory domain-like"/>
    <property type="match status" value="1"/>
</dbReference>
<evidence type="ECO:0000259" key="5">
    <source>
        <dbReference type="Pfam" id="PF00593"/>
    </source>
</evidence>
<feature type="domain" description="TonB-dependent receptor plug" evidence="6">
    <location>
        <begin position="238"/>
        <end position="335"/>
    </location>
</feature>